<accession>A0A381WUT6</accession>
<protein>
    <submittedName>
        <fullName evidence="1">Uncharacterized protein</fullName>
    </submittedName>
</protein>
<reference evidence="1" key="1">
    <citation type="submission" date="2018-05" db="EMBL/GenBank/DDBJ databases">
        <authorList>
            <person name="Lanie J.A."/>
            <person name="Ng W.-L."/>
            <person name="Kazmierczak K.M."/>
            <person name="Andrzejewski T.M."/>
            <person name="Davidsen T.M."/>
            <person name="Wayne K.J."/>
            <person name="Tettelin H."/>
            <person name="Glass J.I."/>
            <person name="Rusch D."/>
            <person name="Podicherti R."/>
            <person name="Tsui H.-C.T."/>
            <person name="Winkler M.E."/>
        </authorList>
    </citation>
    <scope>NUCLEOTIDE SEQUENCE</scope>
</reference>
<name>A0A381WUT6_9ZZZZ</name>
<sequence>MTFNDFHFDLMRVWVISQDCIKLMESVLYTLQVPNYRTRKTSDLIKW</sequence>
<proteinExistence type="predicted"/>
<organism evidence="1">
    <name type="scientific">marine metagenome</name>
    <dbReference type="NCBI Taxonomy" id="408172"/>
    <lineage>
        <taxon>unclassified sequences</taxon>
        <taxon>metagenomes</taxon>
        <taxon>ecological metagenomes</taxon>
    </lineage>
</organism>
<dbReference type="AlphaFoldDB" id="A0A381WUT6"/>
<dbReference type="EMBL" id="UINC01012797">
    <property type="protein sequence ID" value="SVA55667.1"/>
    <property type="molecule type" value="Genomic_DNA"/>
</dbReference>
<gene>
    <name evidence="1" type="ORF">METZ01_LOCUS108521</name>
</gene>
<evidence type="ECO:0000313" key="1">
    <source>
        <dbReference type="EMBL" id="SVA55667.1"/>
    </source>
</evidence>